<evidence type="ECO:0000313" key="1">
    <source>
        <dbReference type="EMBL" id="QNO53230.1"/>
    </source>
</evidence>
<dbReference type="Gene3D" id="3.30.160.250">
    <property type="match status" value="1"/>
</dbReference>
<accession>A0A7G9YYZ6</accession>
<dbReference type="InterPro" id="IPR035069">
    <property type="entry name" value="TTHA1013/TTHA0281-like"/>
</dbReference>
<proteinExistence type="predicted"/>
<name>A0A7G9YYZ6_9EURY</name>
<sequence length="78" mass="8688">MESKKVFLVSIVQEGKFFVARCPELGVTSQGESLVEAQKNLKEAIELYIESFGLEELPRVSVNPFWTTVEVKAKVANA</sequence>
<dbReference type="EMBL" id="MT631534">
    <property type="protein sequence ID" value="QNO53230.1"/>
    <property type="molecule type" value="Genomic_DNA"/>
</dbReference>
<dbReference type="SUPFAM" id="SSF143100">
    <property type="entry name" value="TTHA1013/TTHA0281-like"/>
    <property type="match status" value="1"/>
</dbReference>
<reference evidence="1" key="1">
    <citation type="submission" date="2020-06" db="EMBL/GenBank/DDBJ databases">
        <title>Unique genomic features of the anaerobic methanotrophic archaea.</title>
        <authorList>
            <person name="Chadwick G.L."/>
            <person name="Skennerton C.T."/>
            <person name="Laso-Perez R."/>
            <person name="Leu A.O."/>
            <person name="Speth D.R."/>
            <person name="Yu H."/>
            <person name="Morgan-Lang C."/>
            <person name="Hatzenpichler R."/>
            <person name="Goudeau D."/>
            <person name="Malmstrom R."/>
            <person name="Brazelton W.J."/>
            <person name="Woyke T."/>
            <person name="Hallam S.J."/>
            <person name="Tyson G.W."/>
            <person name="Wegener G."/>
            <person name="Boetius A."/>
            <person name="Orphan V."/>
        </authorList>
    </citation>
    <scope>NUCLEOTIDE SEQUENCE</scope>
</reference>
<dbReference type="InterPro" id="IPR051404">
    <property type="entry name" value="TA_system_antitoxin"/>
</dbReference>
<gene>
    <name evidence="1" type="ORF">HNLOENAD_00030</name>
</gene>
<dbReference type="AlphaFoldDB" id="A0A7G9YYZ6"/>
<dbReference type="PANTHER" id="PTHR34504:SF2">
    <property type="entry name" value="UPF0150 PROTEIN SSL0259"/>
    <property type="match status" value="1"/>
</dbReference>
<protein>
    <recommendedName>
        <fullName evidence="2">HicB-like antitoxin of toxin-antitoxin system domain-containing protein</fullName>
    </recommendedName>
</protein>
<evidence type="ECO:0008006" key="2">
    <source>
        <dbReference type="Google" id="ProtNLM"/>
    </source>
</evidence>
<dbReference type="PANTHER" id="PTHR34504">
    <property type="entry name" value="ANTITOXIN HICB"/>
    <property type="match status" value="1"/>
</dbReference>
<organism evidence="1">
    <name type="scientific">Candidatus Methanophagaceae archaeon ANME-1 ERB6</name>
    <dbReference type="NCBI Taxonomy" id="2759912"/>
    <lineage>
        <taxon>Archaea</taxon>
        <taxon>Methanobacteriati</taxon>
        <taxon>Methanobacteriota</taxon>
        <taxon>Stenosarchaea group</taxon>
        <taxon>Methanomicrobia</taxon>
        <taxon>Candidatus Methanophagales</taxon>
        <taxon>Candidatus Methanophagaceae</taxon>
    </lineage>
</organism>